<name>A0A8H4L3Q4_9HYPO</name>
<keyword evidence="1" id="KW-0175">Coiled coil</keyword>
<dbReference type="Proteomes" id="UP000554235">
    <property type="component" value="Unassembled WGS sequence"/>
</dbReference>
<evidence type="ECO:0000313" key="4">
    <source>
        <dbReference type="Proteomes" id="UP000554235"/>
    </source>
</evidence>
<dbReference type="AlphaFoldDB" id="A0A8H4L3Q4"/>
<evidence type="ECO:0000256" key="2">
    <source>
        <dbReference type="SAM" id="MobiDB-lite"/>
    </source>
</evidence>
<feature type="compositionally biased region" description="Basic residues" evidence="2">
    <location>
        <begin position="82"/>
        <end position="93"/>
    </location>
</feature>
<proteinExistence type="predicted"/>
<accession>A0A8H4L3Q4</accession>
<evidence type="ECO:0000313" key="3">
    <source>
        <dbReference type="EMBL" id="KAF4462520.1"/>
    </source>
</evidence>
<keyword evidence="4" id="KW-1185">Reference proteome</keyword>
<comment type="caution">
    <text evidence="3">The sequence shown here is derived from an EMBL/GenBank/DDBJ whole genome shotgun (WGS) entry which is preliminary data.</text>
</comment>
<organism evidence="3 4">
    <name type="scientific">Fusarium albosuccineum</name>
    <dbReference type="NCBI Taxonomy" id="1237068"/>
    <lineage>
        <taxon>Eukaryota</taxon>
        <taxon>Fungi</taxon>
        <taxon>Dikarya</taxon>
        <taxon>Ascomycota</taxon>
        <taxon>Pezizomycotina</taxon>
        <taxon>Sordariomycetes</taxon>
        <taxon>Hypocreomycetidae</taxon>
        <taxon>Hypocreales</taxon>
        <taxon>Nectriaceae</taxon>
        <taxon>Fusarium</taxon>
        <taxon>Fusarium decemcellulare species complex</taxon>
    </lineage>
</organism>
<feature type="coiled-coil region" evidence="1">
    <location>
        <begin position="27"/>
        <end position="65"/>
    </location>
</feature>
<gene>
    <name evidence="3" type="ORF">FALBO_10663</name>
</gene>
<feature type="region of interest" description="Disordered" evidence="2">
    <location>
        <begin position="81"/>
        <end position="113"/>
    </location>
</feature>
<protein>
    <submittedName>
        <fullName evidence="3">Uncharacterized protein</fullName>
    </submittedName>
</protein>
<reference evidence="3 4" key="1">
    <citation type="submission" date="2020-01" db="EMBL/GenBank/DDBJ databases">
        <title>Identification and distribution of gene clusters putatively required for synthesis of sphingolipid metabolism inhibitors in phylogenetically diverse species of the filamentous fungus Fusarium.</title>
        <authorList>
            <person name="Kim H.-S."/>
            <person name="Busman M."/>
            <person name="Brown D.W."/>
            <person name="Divon H."/>
            <person name="Uhlig S."/>
            <person name="Proctor R.H."/>
        </authorList>
    </citation>
    <scope>NUCLEOTIDE SEQUENCE [LARGE SCALE GENOMIC DNA]</scope>
    <source>
        <strain evidence="3 4">NRRL 20459</strain>
    </source>
</reference>
<dbReference type="EMBL" id="JAADYS010001520">
    <property type="protein sequence ID" value="KAF4462520.1"/>
    <property type="molecule type" value="Genomic_DNA"/>
</dbReference>
<evidence type="ECO:0000256" key="1">
    <source>
        <dbReference type="SAM" id="Coils"/>
    </source>
</evidence>
<sequence>MNREQMIAVARNLDELEVKVNQLLLITLDLRSENESLRTEKADLRAKHQSQVVALCAEIKRLKKKPCNKSDRVLRAGGVEKKCKKKISKKRAPSHASRYNTHNEKAQKAMSQA</sequence>